<accession>A0A164TDC8</accession>
<protein>
    <submittedName>
        <fullName evidence="1">Uncharacterized protein</fullName>
    </submittedName>
</protein>
<dbReference type="EMBL" id="LRGB01001830">
    <property type="protein sequence ID" value="KZS10370.1"/>
    <property type="molecule type" value="Genomic_DNA"/>
</dbReference>
<dbReference type="Proteomes" id="UP000076858">
    <property type="component" value="Unassembled WGS sequence"/>
</dbReference>
<name>A0A164TDC8_9CRUS</name>
<sequence length="455" mass="50973">MSWHPSEFFRGCFYDPRVAFVDQTVSDHERMRVREMHIRSWLPVQRKITEYRGDHSRGPTVEYNGGTFNGRREDFQGYFCGDKDFYFYSIDGFCYDAKGYCYRFGEDGHYYDVMTSCRYDSGGFPCYEKGVRVCSDNSYTSDKDSGANVPPPVSSQPLSVSKDISEEISSWMTKDISTDTSKSISREFPLEFADAEFSLKPPKLDGWIARRTPLKSDKSIVRSINAAEEFESFKRQVQAAPQQWGRAFFHITRKRWRAVISLAEPGTEYLLRNPDAFESGKEARSFLFTDRYLQAMLIDTNQDSTFAQAAKTAVAAAAARVPRRSNARCFRVDQPGSTFPSPRYDTGQIIRSGIGGGEGELTEVVGIVPIVGCKEDEGARATSHVNKNKKAIATNNPARDGSTVNDSGPTCPHEGANVTAKQGFTFGKEVNVHVFQILCVILQPLVEFDNGLLVG</sequence>
<dbReference type="AlphaFoldDB" id="A0A164TDC8"/>
<evidence type="ECO:0000313" key="2">
    <source>
        <dbReference type="Proteomes" id="UP000076858"/>
    </source>
</evidence>
<comment type="caution">
    <text evidence="1">The sequence shown here is derived from an EMBL/GenBank/DDBJ whole genome shotgun (WGS) entry which is preliminary data.</text>
</comment>
<evidence type="ECO:0000313" key="1">
    <source>
        <dbReference type="EMBL" id="KZS10370.1"/>
    </source>
</evidence>
<gene>
    <name evidence="1" type="ORF">APZ42_025187</name>
</gene>
<dbReference type="OrthoDB" id="7756796at2759"/>
<organism evidence="1 2">
    <name type="scientific">Daphnia magna</name>
    <dbReference type="NCBI Taxonomy" id="35525"/>
    <lineage>
        <taxon>Eukaryota</taxon>
        <taxon>Metazoa</taxon>
        <taxon>Ecdysozoa</taxon>
        <taxon>Arthropoda</taxon>
        <taxon>Crustacea</taxon>
        <taxon>Branchiopoda</taxon>
        <taxon>Diplostraca</taxon>
        <taxon>Cladocera</taxon>
        <taxon>Anomopoda</taxon>
        <taxon>Daphniidae</taxon>
        <taxon>Daphnia</taxon>
    </lineage>
</organism>
<proteinExistence type="predicted"/>
<reference evidence="1 2" key="1">
    <citation type="submission" date="2016-03" db="EMBL/GenBank/DDBJ databases">
        <title>EvidentialGene: Evidence-directed Construction of Genes on Genomes.</title>
        <authorList>
            <person name="Gilbert D.G."/>
            <person name="Choi J.-H."/>
            <person name="Mockaitis K."/>
            <person name="Colbourne J."/>
            <person name="Pfrender M."/>
        </authorList>
    </citation>
    <scope>NUCLEOTIDE SEQUENCE [LARGE SCALE GENOMIC DNA]</scope>
    <source>
        <strain evidence="1 2">Xinb3</strain>
        <tissue evidence="1">Complete organism</tissue>
    </source>
</reference>
<keyword evidence="2" id="KW-1185">Reference proteome</keyword>